<keyword evidence="1" id="KW-1133">Transmembrane helix</keyword>
<evidence type="ECO:0000313" key="2">
    <source>
        <dbReference type="EMBL" id="SMX38600.1"/>
    </source>
</evidence>
<dbReference type="RefSeq" id="WP_097803961.1">
    <property type="nucleotide sequence ID" value="NZ_FXYH01000004.1"/>
</dbReference>
<dbReference type="EMBL" id="FXYH01000004">
    <property type="protein sequence ID" value="SMX38600.1"/>
    <property type="molecule type" value="Genomic_DNA"/>
</dbReference>
<evidence type="ECO:0000256" key="1">
    <source>
        <dbReference type="SAM" id="Phobius"/>
    </source>
</evidence>
<evidence type="ECO:0000313" key="3">
    <source>
        <dbReference type="Proteomes" id="UP000220836"/>
    </source>
</evidence>
<protein>
    <submittedName>
        <fullName evidence="2">Uncharacterized protein</fullName>
    </submittedName>
</protein>
<sequence length="91" mass="10266">MPGTRVEALSRLKIQGRIQRDLFQVAEDRMVLQQARYWSRSCSSGARPHDMHYSPSRSRLYVAEMIRALIQAAVVMITAAVSFLLVFGLVG</sequence>
<keyword evidence="1" id="KW-0812">Transmembrane</keyword>
<name>A0A238K6R6_9RHOB</name>
<reference evidence="2 3" key="1">
    <citation type="submission" date="2017-05" db="EMBL/GenBank/DDBJ databases">
        <authorList>
            <person name="Song R."/>
            <person name="Chenine A.L."/>
            <person name="Ruprecht R.M."/>
        </authorList>
    </citation>
    <scope>NUCLEOTIDE SEQUENCE [LARGE SCALE GENOMIC DNA]</scope>
    <source>
        <strain evidence="2 3">CECT 8663</strain>
    </source>
</reference>
<proteinExistence type="predicted"/>
<keyword evidence="1" id="KW-0472">Membrane</keyword>
<dbReference type="Proteomes" id="UP000220836">
    <property type="component" value="Unassembled WGS sequence"/>
</dbReference>
<organism evidence="2 3">
    <name type="scientific">Pelagimonas varians</name>
    <dbReference type="NCBI Taxonomy" id="696760"/>
    <lineage>
        <taxon>Bacteria</taxon>
        <taxon>Pseudomonadati</taxon>
        <taxon>Pseudomonadota</taxon>
        <taxon>Alphaproteobacteria</taxon>
        <taxon>Rhodobacterales</taxon>
        <taxon>Roseobacteraceae</taxon>
        <taxon>Pelagimonas</taxon>
    </lineage>
</organism>
<keyword evidence="3" id="KW-1185">Reference proteome</keyword>
<gene>
    <name evidence="2" type="ORF">PEV8663_01447</name>
</gene>
<dbReference type="AlphaFoldDB" id="A0A238K6R6"/>
<accession>A0A238K6R6</accession>
<feature type="transmembrane region" description="Helical" evidence="1">
    <location>
        <begin position="68"/>
        <end position="90"/>
    </location>
</feature>